<keyword evidence="3" id="KW-1185">Reference proteome</keyword>
<dbReference type="PANTHER" id="PTHR33710">
    <property type="entry name" value="BNAC02G09200D PROTEIN"/>
    <property type="match status" value="1"/>
</dbReference>
<feature type="chain" id="PRO_5046302205" evidence="1">
    <location>
        <begin position="20"/>
        <end position="235"/>
    </location>
</feature>
<name>A0ABR2G0N5_9ROSI</name>
<dbReference type="SUPFAM" id="SSF56219">
    <property type="entry name" value="DNase I-like"/>
    <property type="match status" value="1"/>
</dbReference>
<evidence type="ECO:0000313" key="2">
    <source>
        <dbReference type="EMBL" id="KAK8589756.1"/>
    </source>
</evidence>
<keyword evidence="1" id="KW-0732">Signal</keyword>
<accession>A0ABR2G0N5</accession>
<dbReference type="Proteomes" id="UP001472677">
    <property type="component" value="Unassembled WGS sequence"/>
</dbReference>
<gene>
    <name evidence="2" type="ORF">V6N12_024147</name>
</gene>
<dbReference type="PANTHER" id="PTHR33710:SF62">
    <property type="entry name" value="DUF4283 DOMAIN PROTEIN"/>
    <property type="match status" value="1"/>
</dbReference>
<reference evidence="2 3" key="1">
    <citation type="journal article" date="2024" name="G3 (Bethesda)">
        <title>Genome assembly of Hibiscus sabdariffa L. provides insights into metabolisms of medicinal natural products.</title>
        <authorList>
            <person name="Kim T."/>
        </authorList>
    </citation>
    <scope>NUCLEOTIDE SEQUENCE [LARGE SCALE GENOMIC DNA]</scope>
    <source>
        <strain evidence="2">TK-2024</strain>
        <tissue evidence="2">Old leaves</tissue>
    </source>
</reference>
<dbReference type="Gene3D" id="3.60.10.10">
    <property type="entry name" value="Endonuclease/exonuclease/phosphatase"/>
    <property type="match status" value="1"/>
</dbReference>
<comment type="caution">
    <text evidence="2">The sequence shown here is derived from an EMBL/GenBank/DDBJ whole genome shotgun (WGS) entry which is preliminary data.</text>
</comment>
<dbReference type="EMBL" id="JBBPBM010000004">
    <property type="protein sequence ID" value="KAK8589756.1"/>
    <property type="molecule type" value="Genomic_DNA"/>
</dbReference>
<organism evidence="2 3">
    <name type="scientific">Hibiscus sabdariffa</name>
    <name type="common">roselle</name>
    <dbReference type="NCBI Taxonomy" id="183260"/>
    <lineage>
        <taxon>Eukaryota</taxon>
        <taxon>Viridiplantae</taxon>
        <taxon>Streptophyta</taxon>
        <taxon>Embryophyta</taxon>
        <taxon>Tracheophyta</taxon>
        <taxon>Spermatophyta</taxon>
        <taxon>Magnoliopsida</taxon>
        <taxon>eudicotyledons</taxon>
        <taxon>Gunneridae</taxon>
        <taxon>Pentapetalae</taxon>
        <taxon>rosids</taxon>
        <taxon>malvids</taxon>
        <taxon>Malvales</taxon>
        <taxon>Malvaceae</taxon>
        <taxon>Malvoideae</taxon>
        <taxon>Hibiscus</taxon>
    </lineage>
</organism>
<dbReference type="InterPro" id="IPR036691">
    <property type="entry name" value="Endo/exonu/phosph_ase_sf"/>
</dbReference>
<evidence type="ECO:0000313" key="3">
    <source>
        <dbReference type="Proteomes" id="UP001472677"/>
    </source>
</evidence>
<feature type="signal peptide" evidence="1">
    <location>
        <begin position="1"/>
        <end position="19"/>
    </location>
</feature>
<sequence length="235" mass="25744">MWVLLLWAFGACQSDSCSSHGVEGVEQGVYVELVEVTAGDSAPVNAAALGAPAMNASASDLGRAFNKALVTTTMSTGSGNRNILIWGDRADRVLSRLGFSNSFRVQVSDLSGGIWLLWNDGIDVDILSVSNQFVHGRTRFTGGDCNSILCSDERDGGPILGNAISHMFRDFIFDNGLVEAEFLGDEFTWKRGIVRKRLDRYIFNEGWANRFPTSLVSHLDRVGSDHCPLLLHYPR</sequence>
<proteinExistence type="predicted"/>
<evidence type="ECO:0000256" key="1">
    <source>
        <dbReference type="SAM" id="SignalP"/>
    </source>
</evidence>
<protein>
    <submittedName>
        <fullName evidence="2">Uncharacterized protein</fullName>
    </submittedName>
</protein>